<reference evidence="5" key="1">
    <citation type="journal article" date="2020" name="mSystems">
        <title>Genome- and Community-Level Interaction Insights into Carbon Utilization and Element Cycling Functions of Hydrothermarchaeota in Hydrothermal Sediment.</title>
        <authorList>
            <person name="Zhou Z."/>
            <person name="Liu Y."/>
            <person name="Xu W."/>
            <person name="Pan J."/>
            <person name="Luo Z.H."/>
            <person name="Li M."/>
        </authorList>
    </citation>
    <scope>NUCLEOTIDE SEQUENCE [LARGE SCALE GENOMIC DNA]</scope>
    <source>
        <strain evidence="5">SpSt-23</strain>
    </source>
</reference>
<gene>
    <name evidence="5" type="ORF">ENP55_03180</name>
</gene>
<dbReference type="InterPro" id="IPR001650">
    <property type="entry name" value="Helicase_C-like"/>
</dbReference>
<sequence length="1049" mass="121164">MRVMGLITKDVLERKGYSFIFFTDPPIEPSYSSLKFKDILPEFSSIELGDKPLYKHQLEAYESLMKGFNVLLKAGTGSGKTEAWMLYALNRVREDKRFRAIALYPTLALANDQIRRIEKYVGLVGGKSIQIDSVKKEEYVKKHGLPWLREAVGSSNIIISNPAFLMHDLKKYLLRKTQGILAGLYSKLDLIIIDELDFYDPRSLALLMSVLQILSDISDVKPQVAVLTATLSNPEDMGDFLKKATGRDYRVVEGEAFRITNHYYIVLGKNMREVYNSVRRLWGEAVKAHPELDSYSKFVEDYSLFEKEAYKIVSILEGLGYNVPSISVNPAEIVTEFFEDDYVTLVFTRSISSAEELVRSIKQYVGEDAPLASHHHLISKAKREEVEEKARKGLVKVVVSPRTLSQGIDIGTIRRIVHLGLPDDVKEFYQREGRKGRRRELGYAETVIIPYTRWDRELLNNGLETLRKWLSLGIEKTLVNEENLYIYLFTGIVKLKSPWYRKELNELEKKALSKAGVLLKDRVNTELLDWVFERMNFYEFAPPYGIKRYIERNGEFRTLEPIGHVDLIEKFQPGCIDYSEDALVVSIEYGRTSRLVKSVIEKPIKDIDFYSHDALSVAAEEYKYWKMNWGEKPSLIKDLLTGRITSEELCVVYVPRNGFGRYRKIPERCIWTVRSEKPRYVRVDDTPLVFYDKKTIYVPTPTGGEYRDFTYGYIYDVEMSEDSELLRLALAALMVLLRRLYGIAFETIMYDVVKLGEYKYFSLHEPVAAGVIDRLDWLSVRRDVEKYVFDDLDRILISEIDDIAYSTLVSLKFNWSLVKAEMLRAVDYILAKEKVRAVIEGVETFIPRPSPALKILSLSIMSEILDEDSLSPSLLVALAYYDGDDGDKSKGEVELYPPIPYVKPPQAILDIESKILDKIYYEDFKLVVEDRSTVLKQLRTANLRRLASFIEKEHDKIVDLREKSAELSIKPFTLESLMIEEERKPRIEPADVQLVLKEARERKRLSDGVKNIIRDFMIRRARADYIAYLVLKEVASRRGVVDRRRTGIM</sequence>
<comment type="caution">
    <text evidence="5">The sequence shown here is derived from an EMBL/GenBank/DDBJ whole genome shotgun (WGS) entry which is preliminary data.</text>
</comment>
<dbReference type="PROSITE" id="PS51194">
    <property type="entry name" value="HELICASE_CTER"/>
    <property type="match status" value="1"/>
</dbReference>
<dbReference type="InterPro" id="IPR011545">
    <property type="entry name" value="DEAD/DEAH_box_helicase_dom"/>
</dbReference>
<dbReference type="PANTHER" id="PTHR47957:SF3">
    <property type="entry name" value="ATP-DEPENDENT HELICASE HRQ1"/>
    <property type="match status" value="1"/>
</dbReference>
<evidence type="ECO:0000313" key="5">
    <source>
        <dbReference type="EMBL" id="HEF87294.1"/>
    </source>
</evidence>
<dbReference type="Gene3D" id="3.40.50.300">
    <property type="entry name" value="P-loop containing nucleotide triphosphate hydrolases"/>
    <property type="match status" value="2"/>
</dbReference>
<dbReference type="GO" id="GO:0005524">
    <property type="term" value="F:ATP binding"/>
    <property type="evidence" value="ECO:0007669"/>
    <property type="project" value="UniProtKB-KW"/>
</dbReference>
<proteinExistence type="predicted"/>
<dbReference type="SMART" id="SM00487">
    <property type="entry name" value="DEXDc"/>
    <property type="match status" value="1"/>
</dbReference>
<organism evidence="5">
    <name type="scientific">Thermosphaera aggregans</name>
    <dbReference type="NCBI Taxonomy" id="54254"/>
    <lineage>
        <taxon>Archaea</taxon>
        <taxon>Thermoproteota</taxon>
        <taxon>Thermoprotei</taxon>
        <taxon>Desulfurococcales</taxon>
        <taxon>Desulfurococcaceae</taxon>
        <taxon>Thermosphaera</taxon>
    </lineage>
</organism>
<dbReference type="Pfam" id="PF00270">
    <property type="entry name" value="DEAD"/>
    <property type="match status" value="1"/>
</dbReference>
<dbReference type="GO" id="GO:0036297">
    <property type="term" value="P:interstrand cross-link repair"/>
    <property type="evidence" value="ECO:0007669"/>
    <property type="project" value="TreeGrafter"/>
</dbReference>
<dbReference type="PROSITE" id="PS51192">
    <property type="entry name" value="HELICASE_ATP_BIND_1"/>
    <property type="match status" value="1"/>
</dbReference>
<evidence type="ECO:0000256" key="1">
    <source>
        <dbReference type="ARBA" id="ARBA00022741"/>
    </source>
</evidence>
<keyword evidence="5" id="KW-0347">Helicase</keyword>
<name>A0A7C2BKJ2_9CREN</name>
<feature type="domain" description="Helicase ATP-binding" evidence="3">
    <location>
        <begin position="61"/>
        <end position="249"/>
    </location>
</feature>
<dbReference type="AlphaFoldDB" id="A0A7C2BKJ2"/>
<dbReference type="InterPro" id="IPR014001">
    <property type="entry name" value="Helicase_ATP-bd"/>
</dbReference>
<keyword evidence="5" id="KW-0378">Hydrolase</keyword>
<accession>A0A7C2BKJ2</accession>
<dbReference type="Pfam" id="PF00271">
    <property type="entry name" value="Helicase_C"/>
    <property type="match status" value="1"/>
</dbReference>
<feature type="domain" description="Helicase C-terminal" evidence="4">
    <location>
        <begin position="329"/>
        <end position="485"/>
    </location>
</feature>
<keyword evidence="2" id="KW-0067">ATP-binding</keyword>
<dbReference type="GO" id="GO:0043138">
    <property type="term" value="F:3'-5' DNA helicase activity"/>
    <property type="evidence" value="ECO:0007669"/>
    <property type="project" value="TreeGrafter"/>
</dbReference>
<evidence type="ECO:0000259" key="3">
    <source>
        <dbReference type="PROSITE" id="PS51192"/>
    </source>
</evidence>
<dbReference type="SMART" id="SM00490">
    <property type="entry name" value="HELICc"/>
    <property type="match status" value="1"/>
</dbReference>
<dbReference type="EMBL" id="DSJT01000017">
    <property type="protein sequence ID" value="HEF87294.1"/>
    <property type="molecule type" value="Genomic_DNA"/>
</dbReference>
<evidence type="ECO:0000259" key="4">
    <source>
        <dbReference type="PROSITE" id="PS51194"/>
    </source>
</evidence>
<dbReference type="GO" id="GO:0003676">
    <property type="term" value="F:nucleic acid binding"/>
    <property type="evidence" value="ECO:0007669"/>
    <property type="project" value="InterPro"/>
</dbReference>
<dbReference type="InterPro" id="IPR027417">
    <property type="entry name" value="P-loop_NTPase"/>
</dbReference>
<dbReference type="PANTHER" id="PTHR47957">
    <property type="entry name" value="ATP-DEPENDENT HELICASE HRQ1"/>
    <property type="match status" value="1"/>
</dbReference>
<keyword evidence="1" id="KW-0547">Nucleotide-binding</keyword>
<evidence type="ECO:0000256" key="2">
    <source>
        <dbReference type="ARBA" id="ARBA00022840"/>
    </source>
</evidence>
<dbReference type="GO" id="GO:0006289">
    <property type="term" value="P:nucleotide-excision repair"/>
    <property type="evidence" value="ECO:0007669"/>
    <property type="project" value="TreeGrafter"/>
</dbReference>
<dbReference type="SUPFAM" id="SSF52540">
    <property type="entry name" value="P-loop containing nucleoside triphosphate hydrolases"/>
    <property type="match status" value="1"/>
</dbReference>
<protein>
    <submittedName>
        <fullName evidence="5">DEAD/DEAH box helicase</fullName>
    </submittedName>
</protein>